<keyword evidence="2" id="KW-0812">Transmembrane</keyword>
<keyword evidence="4" id="KW-1185">Reference proteome</keyword>
<evidence type="ECO:0000313" key="4">
    <source>
        <dbReference type="Proteomes" id="UP000527355"/>
    </source>
</evidence>
<reference evidence="3 4" key="1">
    <citation type="journal article" date="2020" name="Nature">
        <title>Six reference-quality genomes reveal evolution of bat adaptations.</title>
        <authorList>
            <person name="Jebb D."/>
            <person name="Huang Z."/>
            <person name="Pippel M."/>
            <person name="Hughes G.M."/>
            <person name="Lavrichenko K."/>
            <person name="Devanna P."/>
            <person name="Winkler S."/>
            <person name="Jermiin L.S."/>
            <person name="Skirmuntt E.C."/>
            <person name="Katzourakis A."/>
            <person name="Burkitt-Gray L."/>
            <person name="Ray D.A."/>
            <person name="Sullivan K.A.M."/>
            <person name="Roscito J.G."/>
            <person name="Kirilenko B.M."/>
            <person name="Davalos L.M."/>
            <person name="Corthals A.P."/>
            <person name="Power M.L."/>
            <person name="Jones G."/>
            <person name="Ransome R.D."/>
            <person name="Dechmann D.K.N."/>
            <person name="Locatelli A.G."/>
            <person name="Puechmaille S.J."/>
            <person name="Fedrigo O."/>
            <person name="Jarvis E.D."/>
            <person name="Hiller M."/>
            <person name="Vernes S.C."/>
            <person name="Myers E.W."/>
            <person name="Teeling E.C."/>
        </authorList>
    </citation>
    <scope>NUCLEOTIDE SEQUENCE [LARGE SCALE GENOMIC DNA]</scope>
    <source>
        <strain evidence="3">MMyoMyo1</strain>
        <tissue evidence="3">Flight muscle</tissue>
    </source>
</reference>
<evidence type="ECO:0000256" key="1">
    <source>
        <dbReference type="SAM" id="MobiDB-lite"/>
    </source>
</evidence>
<proteinExistence type="predicted"/>
<keyword evidence="2" id="KW-1133">Transmembrane helix</keyword>
<dbReference type="EMBL" id="JABWUV010000001">
    <property type="protein sequence ID" value="KAF6387693.1"/>
    <property type="molecule type" value="Genomic_DNA"/>
</dbReference>
<feature type="region of interest" description="Disordered" evidence="1">
    <location>
        <begin position="36"/>
        <end position="62"/>
    </location>
</feature>
<sequence length="125" mass="13823">MEHRLSSRGLFFPALASGFSWVILLNMTIVSISKPQRPEGCSVCGTRDQQAESPPRKAGQGDGVLLHTRMDKRSGAAGLVHGSRSLRFHGGACRREESNQVFLSFRWSLTLLLAESILRAKICFH</sequence>
<feature type="transmembrane region" description="Helical" evidence="2">
    <location>
        <begin position="12"/>
        <end position="32"/>
    </location>
</feature>
<accession>A0A7J8AMC8</accession>
<evidence type="ECO:0000313" key="3">
    <source>
        <dbReference type="EMBL" id="KAF6387693.1"/>
    </source>
</evidence>
<dbReference type="Proteomes" id="UP000527355">
    <property type="component" value="Unassembled WGS sequence"/>
</dbReference>
<protein>
    <submittedName>
        <fullName evidence="3">Uncharacterized protein</fullName>
    </submittedName>
</protein>
<evidence type="ECO:0000256" key="2">
    <source>
        <dbReference type="SAM" id="Phobius"/>
    </source>
</evidence>
<comment type="caution">
    <text evidence="3">The sequence shown here is derived from an EMBL/GenBank/DDBJ whole genome shotgun (WGS) entry which is preliminary data.</text>
</comment>
<gene>
    <name evidence="3" type="ORF">mMyoMyo1_008148</name>
</gene>
<organism evidence="3 4">
    <name type="scientific">Myotis myotis</name>
    <name type="common">Greater mouse-eared bat</name>
    <name type="synonym">Vespertilio myotis</name>
    <dbReference type="NCBI Taxonomy" id="51298"/>
    <lineage>
        <taxon>Eukaryota</taxon>
        <taxon>Metazoa</taxon>
        <taxon>Chordata</taxon>
        <taxon>Craniata</taxon>
        <taxon>Vertebrata</taxon>
        <taxon>Euteleostomi</taxon>
        <taxon>Mammalia</taxon>
        <taxon>Eutheria</taxon>
        <taxon>Laurasiatheria</taxon>
        <taxon>Chiroptera</taxon>
        <taxon>Yangochiroptera</taxon>
        <taxon>Vespertilionidae</taxon>
        <taxon>Myotis</taxon>
    </lineage>
</organism>
<name>A0A7J8AMC8_MYOMY</name>
<dbReference type="AlphaFoldDB" id="A0A7J8AMC8"/>
<keyword evidence="2" id="KW-0472">Membrane</keyword>